<feature type="domain" description="SnoaL-like" evidence="1">
    <location>
        <begin position="12"/>
        <end position="113"/>
    </location>
</feature>
<dbReference type="Gene3D" id="3.10.450.50">
    <property type="match status" value="1"/>
</dbReference>
<sequence>MTMKTARELWDAVYAAVEAENHFAFYELCDAEMDIRTASQQKTGPKALAGMFTQQRGLYVELEHEVEGLIESADGSALSAELILSGVPKGSGERLVWNVVETIRADAGRIVSWHAMLDRTGLVQKIRALQG</sequence>
<dbReference type="EMBL" id="CAJSLV010000103">
    <property type="protein sequence ID" value="CAG6398423.1"/>
    <property type="molecule type" value="Genomic_DNA"/>
</dbReference>
<dbReference type="SUPFAM" id="SSF54427">
    <property type="entry name" value="NTF2-like"/>
    <property type="match status" value="1"/>
</dbReference>
<accession>A0A9W4DXS5</accession>
<dbReference type="InterPro" id="IPR032710">
    <property type="entry name" value="NTF2-like_dom_sf"/>
</dbReference>
<reference evidence="2" key="1">
    <citation type="submission" date="2021-05" db="EMBL/GenBank/DDBJ databases">
        <authorList>
            <person name="Arsene-Ploetze F."/>
        </authorList>
    </citation>
    <scope>NUCLEOTIDE SEQUENCE</scope>
    <source>
        <strain evidence="2">DSM 42138</strain>
    </source>
</reference>
<dbReference type="InterPro" id="IPR037401">
    <property type="entry name" value="SnoaL-like"/>
</dbReference>
<dbReference type="AlphaFoldDB" id="A0A9W4DXS5"/>
<dbReference type="Proteomes" id="UP001152519">
    <property type="component" value="Unassembled WGS sequence"/>
</dbReference>
<gene>
    <name evidence="2" type="ORF">SCOCK_70107</name>
</gene>
<evidence type="ECO:0000313" key="2">
    <source>
        <dbReference type="EMBL" id="CAG6398423.1"/>
    </source>
</evidence>
<evidence type="ECO:0000259" key="1">
    <source>
        <dbReference type="Pfam" id="PF12680"/>
    </source>
</evidence>
<evidence type="ECO:0000313" key="3">
    <source>
        <dbReference type="Proteomes" id="UP001152519"/>
    </source>
</evidence>
<protein>
    <submittedName>
        <fullName evidence="2">SnoaL-like domain-containing protein</fullName>
    </submittedName>
</protein>
<name>A0A9W4DXS5_9ACTN</name>
<comment type="caution">
    <text evidence="2">The sequence shown here is derived from an EMBL/GenBank/DDBJ whole genome shotgun (WGS) entry which is preliminary data.</text>
</comment>
<proteinExistence type="predicted"/>
<dbReference type="Pfam" id="PF12680">
    <property type="entry name" value="SnoaL_2"/>
    <property type="match status" value="1"/>
</dbReference>
<keyword evidence="3" id="KW-1185">Reference proteome</keyword>
<organism evidence="2 3">
    <name type="scientific">Actinacidiphila cocklensis</name>
    <dbReference type="NCBI Taxonomy" id="887465"/>
    <lineage>
        <taxon>Bacteria</taxon>
        <taxon>Bacillati</taxon>
        <taxon>Actinomycetota</taxon>
        <taxon>Actinomycetes</taxon>
        <taxon>Kitasatosporales</taxon>
        <taxon>Streptomycetaceae</taxon>
        <taxon>Actinacidiphila</taxon>
    </lineage>
</organism>